<dbReference type="InterPro" id="IPR018695">
    <property type="entry name" value="DUF2194"/>
</dbReference>
<dbReference type="OrthoDB" id="9761886at2"/>
<dbReference type="Proteomes" id="UP000030153">
    <property type="component" value="Unassembled WGS sequence"/>
</dbReference>
<name>A0A0A2UU61_9BACI</name>
<reference evidence="1 2" key="1">
    <citation type="submission" date="2013-08" db="EMBL/GenBank/DDBJ databases">
        <title>Genome of Pontibacillus chungwhensis.</title>
        <authorList>
            <person name="Wang Q."/>
            <person name="Wang G."/>
        </authorList>
    </citation>
    <scope>NUCLEOTIDE SEQUENCE [LARGE SCALE GENOMIC DNA]</scope>
    <source>
        <strain evidence="1 2">BH030062</strain>
    </source>
</reference>
<dbReference type="eggNOG" id="COG4878">
    <property type="taxonomic scope" value="Bacteria"/>
</dbReference>
<dbReference type="Pfam" id="PF09960">
    <property type="entry name" value="DUF2194"/>
    <property type="match status" value="1"/>
</dbReference>
<sequence>MRNIHSTLAAIILILLLCVAVLQWGRVTAVYKWFPLSDQEEQRFPTMSTDLTEQPGTPLQISLLENDSVDSKAAIKNLRYALQYAKVPFQTIKEEDLSSLEPSPHHILIVAGEHARGWPYEVIESFVNRGGRLMVALRYGGVRQEWNDLVGIDSSNGFLQAPQKGLTFERSLFPGYPNLTPEQKLFSHSLLDLTLKEEAELYLSVNDHPVMWTYDYGKGKVGYWNTTITKDKGARGLLLQSLSLLPPAFVMHQAGIKISYLDDFPSPIEDRTVEDMEYDEFVKNVWWKSMQELQDDYDLIYTGALIGTYEKRQRLEAEELIELREFPMVYYGRQILNGGGELALHGYNHQPLVVREDEIPIDEGHDYVPWKRKSMMKKKLRQTEELFHHYFPEKEFQSYVPPSNILGPTGLDALVESLPSLNVVASLYYGEKGGESFIQEFEFDKKYPELYHFPRTASGHGDTAEDFFLMTDAMANLGVFSHFIHPDDRTDPDRAGGRDWKEMREDLDAMYTFLSTHFPYLEGLTQQQAREKLVTYQQSTIDVRYKEDTITISGEHMLDPSIALVRLQVGKHLETGEFSFGKVEDMGDSSNLYMITLRKPSVTLEIKEGGL</sequence>
<accession>A0A0A2UU61</accession>
<evidence type="ECO:0008006" key="3">
    <source>
        <dbReference type="Google" id="ProtNLM"/>
    </source>
</evidence>
<proteinExistence type="predicted"/>
<protein>
    <recommendedName>
        <fullName evidence="3">DUF2194 domain-containing protein</fullName>
    </recommendedName>
</protein>
<evidence type="ECO:0000313" key="2">
    <source>
        <dbReference type="Proteomes" id="UP000030153"/>
    </source>
</evidence>
<dbReference type="EMBL" id="AVBG01000014">
    <property type="protein sequence ID" value="KGP90283.1"/>
    <property type="molecule type" value="Genomic_DNA"/>
</dbReference>
<dbReference type="RefSeq" id="WP_036786416.1">
    <property type="nucleotide sequence ID" value="NZ_AVBG01000014.1"/>
</dbReference>
<keyword evidence="2" id="KW-1185">Reference proteome</keyword>
<dbReference type="InterPro" id="IPR029062">
    <property type="entry name" value="Class_I_gatase-like"/>
</dbReference>
<dbReference type="AlphaFoldDB" id="A0A0A2UU61"/>
<evidence type="ECO:0000313" key="1">
    <source>
        <dbReference type="EMBL" id="KGP90283.1"/>
    </source>
</evidence>
<dbReference type="STRING" id="1385513.N780_06240"/>
<comment type="caution">
    <text evidence="1">The sequence shown here is derived from an EMBL/GenBank/DDBJ whole genome shotgun (WGS) entry which is preliminary data.</text>
</comment>
<organism evidence="1 2">
    <name type="scientific">Pontibacillus chungwhensis BH030062</name>
    <dbReference type="NCBI Taxonomy" id="1385513"/>
    <lineage>
        <taxon>Bacteria</taxon>
        <taxon>Bacillati</taxon>
        <taxon>Bacillota</taxon>
        <taxon>Bacilli</taxon>
        <taxon>Bacillales</taxon>
        <taxon>Bacillaceae</taxon>
        <taxon>Pontibacillus</taxon>
    </lineage>
</organism>
<dbReference type="SUPFAM" id="SSF52317">
    <property type="entry name" value="Class I glutamine amidotransferase-like"/>
    <property type="match status" value="1"/>
</dbReference>
<gene>
    <name evidence="1" type="ORF">N780_06240</name>
</gene>